<dbReference type="SUPFAM" id="SSF56645">
    <property type="entry name" value="Acyl-CoA dehydrogenase NM domain-like"/>
    <property type="match status" value="1"/>
</dbReference>
<gene>
    <name evidence="11" type="ORF">BaRGS_00023690</name>
</gene>
<sequence>MLRSVWSVRSCKLGDVLATARFLSTSSTGHAQSETAAASVKSAAEDILYKPEHIQMRQSLNKIIEQEINPFVDEWEEEGFFPAHQVFKKLGDAGFLGVTKPVEYGGAGLDYSYSIAVAEELGSINCGGIPMAIGVQTDMATPALARFGSDKLKKEFLAPSILGEYVSCLGVSEVGSGSDVSSIQTRAETRGDDLIINGGKMWTTSGTQADWMCLLANTSEGAPHMNKSLICLPMDLPGVHIAKKINKMGMLSSDTAQVFFEDVRVPRSHIIGEEGQGFTYQMLQFQEERLWAAGAALVPLQKLIEETIKYTRERKIFGQPVLYNQAVHYTLAEMETEVELLRALLYRAVMLYIEGQDVTKLASMCKLKVGRLARELTDKCLQFWGGMGFTNEVLVSRFYRDFRLLSIGGGADEVMLSIIYLNLQPPPENGPADQLPSDDDAEKIVQVPNREAQLVLPPRTQLANLSWDELAHLYHRYTTQVQILCAAVERLGHVTDGGWEVCEDSPYRPSSPCLVYSFGVGEDFSFDDAVARRYGCEVHSFDPSMKAEDHKRGSSQPLSILKLDIEEWEWDVLPPLLHDSHLSDTKQLLIELHQCDGCSRYDAEQTDKEATKERYTTALGILKDLYDAGFRIFWQHQNPACRYISKFTLAERSGCCELHMIQTKITQGTK</sequence>
<dbReference type="InterPro" id="IPR006091">
    <property type="entry name" value="Acyl-CoA_Oxase/DH_mid-dom"/>
</dbReference>
<dbReference type="Pfam" id="PF02771">
    <property type="entry name" value="Acyl-CoA_dh_N"/>
    <property type="match status" value="1"/>
</dbReference>
<keyword evidence="5 6" id="KW-0560">Oxidoreductase</keyword>
<keyword evidence="12" id="KW-1185">Reference proteome</keyword>
<evidence type="ECO:0000256" key="2">
    <source>
        <dbReference type="ARBA" id="ARBA00009347"/>
    </source>
</evidence>
<dbReference type="InterPro" id="IPR009075">
    <property type="entry name" value="AcylCo_DH/oxidase_C"/>
</dbReference>
<dbReference type="Gene3D" id="1.10.540.10">
    <property type="entry name" value="Acyl-CoA dehydrogenase/oxidase, N-terminal domain"/>
    <property type="match status" value="1"/>
</dbReference>
<evidence type="ECO:0000256" key="5">
    <source>
        <dbReference type="ARBA" id="ARBA00023002"/>
    </source>
</evidence>
<dbReference type="Proteomes" id="UP001519460">
    <property type="component" value="Unassembled WGS sequence"/>
</dbReference>
<dbReference type="Pfam" id="PF13383">
    <property type="entry name" value="Methyltransf_22"/>
    <property type="match status" value="1"/>
</dbReference>
<dbReference type="AlphaFoldDB" id="A0ABD0KD21"/>
<feature type="domain" description="Acyl-CoA dehydrogenase/oxidase C-terminal" evidence="7">
    <location>
        <begin position="275"/>
        <end position="420"/>
    </location>
</feature>
<keyword evidence="3 6" id="KW-0285">Flavoprotein</keyword>
<dbReference type="InterPro" id="IPR006089">
    <property type="entry name" value="Acyl-CoA_DH_CS"/>
</dbReference>
<dbReference type="GO" id="GO:0005737">
    <property type="term" value="C:cytoplasm"/>
    <property type="evidence" value="ECO:0007669"/>
    <property type="project" value="UniProtKB-ARBA"/>
</dbReference>
<comment type="cofactor">
    <cofactor evidence="1 6">
        <name>FAD</name>
        <dbReference type="ChEBI" id="CHEBI:57692"/>
    </cofactor>
</comment>
<dbReference type="InterPro" id="IPR013786">
    <property type="entry name" value="AcylCoA_DH/ox_N"/>
</dbReference>
<evidence type="ECO:0000259" key="7">
    <source>
        <dbReference type="Pfam" id="PF00441"/>
    </source>
</evidence>
<dbReference type="InterPro" id="IPR025714">
    <property type="entry name" value="Methyltranfer_dom"/>
</dbReference>
<dbReference type="PROSITE" id="PS00072">
    <property type="entry name" value="ACYL_COA_DH_1"/>
    <property type="match status" value="1"/>
</dbReference>
<evidence type="ECO:0000313" key="11">
    <source>
        <dbReference type="EMBL" id="KAK7485051.1"/>
    </source>
</evidence>
<feature type="domain" description="Acyl-CoA dehydrogenase/oxidase N-terminal" evidence="9">
    <location>
        <begin position="51"/>
        <end position="164"/>
    </location>
</feature>
<dbReference type="GO" id="GO:0016491">
    <property type="term" value="F:oxidoreductase activity"/>
    <property type="evidence" value="ECO:0007669"/>
    <property type="project" value="UniProtKB-KW"/>
</dbReference>
<dbReference type="FunFam" id="2.40.110.10:FF:000002">
    <property type="entry name" value="Acyl-CoA dehydrogenase fadE12"/>
    <property type="match status" value="1"/>
</dbReference>
<dbReference type="InterPro" id="IPR046373">
    <property type="entry name" value="Acyl-CoA_Oxase/DH_mid-dom_sf"/>
</dbReference>
<dbReference type="EMBL" id="JACVVK020000200">
    <property type="protein sequence ID" value="KAK7485051.1"/>
    <property type="molecule type" value="Genomic_DNA"/>
</dbReference>
<dbReference type="PROSITE" id="PS00073">
    <property type="entry name" value="ACYL_COA_DH_2"/>
    <property type="match status" value="1"/>
</dbReference>
<dbReference type="InterPro" id="IPR036250">
    <property type="entry name" value="AcylCo_DH-like_C"/>
</dbReference>
<evidence type="ECO:0000256" key="4">
    <source>
        <dbReference type="ARBA" id="ARBA00022827"/>
    </source>
</evidence>
<dbReference type="InterPro" id="IPR009100">
    <property type="entry name" value="AcylCoA_DH/oxidase_NM_dom_sf"/>
</dbReference>
<keyword evidence="4 6" id="KW-0274">FAD</keyword>
<evidence type="ECO:0000313" key="12">
    <source>
        <dbReference type="Proteomes" id="UP001519460"/>
    </source>
</evidence>
<dbReference type="PANTHER" id="PTHR48083">
    <property type="entry name" value="MEDIUM-CHAIN SPECIFIC ACYL-COA DEHYDROGENASE, MITOCHONDRIAL-RELATED"/>
    <property type="match status" value="1"/>
</dbReference>
<accession>A0ABD0KD21</accession>
<evidence type="ECO:0000256" key="6">
    <source>
        <dbReference type="RuleBase" id="RU362125"/>
    </source>
</evidence>
<dbReference type="PANTHER" id="PTHR48083:SF6">
    <property type="entry name" value="ACYL-COA DEHYDROGENASE 6"/>
    <property type="match status" value="1"/>
</dbReference>
<evidence type="ECO:0000259" key="9">
    <source>
        <dbReference type="Pfam" id="PF02771"/>
    </source>
</evidence>
<evidence type="ECO:0000256" key="3">
    <source>
        <dbReference type="ARBA" id="ARBA00022630"/>
    </source>
</evidence>
<evidence type="ECO:0000259" key="8">
    <source>
        <dbReference type="Pfam" id="PF02770"/>
    </source>
</evidence>
<reference evidence="11 12" key="1">
    <citation type="journal article" date="2023" name="Sci. Data">
        <title>Genome assembly of the Korean intertidal mud-creeper Batillaria attramentaria.</title>
        <authorList>
            <person name="Patra A.K."/>
            <person name="Ho P.T."/>
            <person name="Jun S."/>
            <person name="Lee S.J."/>
            <person name="Kim Y."/>
            <person name="Won Y.J."/>
        </authorList>
    </citation>
    <scope>NUCLEOTIDE SEQUENCE [LARGE SCALE GENOMIC DNA]</scope>
    <source>
        <strain evidence="11">Wonlab-2016</strain>
    </source>
</reference>
<feature type="domain" description="Acyl-CoA oxidase/dehydrogenase middle" evidence="8">
    <location>
        <begin position="168"/>
        <end position="263"/>
    </location>
</feature>
<dbReference type="InterPro" id="IPR037069">
    <property type="entry name" value="AcylCoA_DH/ox_N_sf"/>
</dbReference>
<evidence type="ECO:0008006" key="13">
    <source>
        <dbReference type="Google" id="ProtNLM"/>
    </source>
</evidence>
<proteinExistence type="inferred from homology"/>
<dbReference type="Gene3D" id="1.20.140.10">
    <property type="entry name" value="Butyryl-CoA Dehydrogenase, subunit A, domain 3"/>
    <property type="match status" value="1"/>
</dbReference>
<organism evidence="11 12">
    <name type="scientific">Batillaria attramentaria</name>
    <dbReference type="NCBI Taxonomy" id="370345"/>
    <lineage>
        <taxon>Eukaryota</taxon>
        <taxon>Metazoa</taxon>
        <taxon>Spiralia</taxon>
        <taxon>Lophotrochozoa</taxon>
        <taxon>Mollusca</taxon>
        <taxon>Gastropoda</taxon>
        <taxon>Caenogastropoda</taxon>
        <taxon>Sorbeoconcha</taxon>
        <taxon>Cerithioidea</taxon>
        <taxon>Batillariidae</taxon>
        <taxon>Batillaria</taxon>
    </lineage>
</organism>
<evidence type="ECO:0000256" key="1">
    <source>
        <dbReference type="ARBA" id="ARBA00001974"/>
    </source>
</evidence>
<comment type="caution">
    <text evidence="11">The sequence shown here is derived from an EMBL/GenBank/DDBJ whole genome shotgun (WGS) entry which is preliminary data.</text>
</comment>
<protein>
    <recommendedName>
        <fullName evidence="13">Acyl-CoA dehydrogenase 6</fullName>
    </recommendedName>
</protein>
<name>A0ABD0KD21_9CAEN</name>
<comment type="similarity">
    <text evidence="2 6">Belongs to the acyl-CoA dehydrogenase family.</text>
</comment>
<evidence type="ECO:0000259" key="10">
    <source>
        <dbReference type="Pfam" id="PF13383"/>
    </source>
</evidence>
<dbReference type="InterPro" id="IPR050741">
    <property type="entry name" value="Acyl-CoA_dehydrogenase"/>
</dbReference>
<dbReference type="Pfam" id="PF00441">
    <property type="entry name" value="Acyl-CoA_dh_1"/>
    <property type="match status" value="1"/>
</dbReference>
<dbReference type="Pfam" id="PF02770">
    <property type="entry name" value="Acyl-CoA_dh_M"/>
    <property type="match status" value="1"/>
</dbReference>
<feature type="domain" description="Methyltransferase" evidence="10">
    <location>
        <begin position="466"/>
        <end position="547"/>
    </location>
</feature>
<dbReference type="Gene3D" id="2.40.110.10">
    <property type="entry name" value="Butyryl-CoA Dehydrogenase, subunit A, domain 2"/>
    <property type="match status" value="1"/>
</dbReference>
<dbReference type="SUPFAM" id="SSF47203">
    <property type="entry name" value="Acyl-CoA dehydrogenase C-terminal domain-like"/>
    <property type="match status" value="1"/>
</dbReference>